<proteinExistence type="predicted"/>
<organism evidence="2 3">
    <name type="scientific">Colletotrichum chrysophilum</name>
    <dbReference type="NCBI Taxonomy" id="1836956"/>
    <lineage>
        <taxon>Eukaryota</taxon>
        <taxon>Fungi</taxon>
        <taxon>Dikarya</taxon>
        <taxon>Ascomycota</taxon>
        <taxon>Pezizomycotina</taxon>
        <taxon>Sordariomycetes</taxon>
        <taxon>Hypocreomycetidae</taxon>
        <taxon>Glomerellales</taxon>
        <taxon>Glomerellaceae</taxon>
        <taxon>Colletotrichum</taxon>
        <taxon>Colletotrichum gloeosporioides species complex</taxon>
    </lineage>
</organism>
<dbReference type="EMBL" id="JAQOWY010000172">
    <property type="protein sequence ID" value="KAK1848403.1"/>
    <property type="molecule type" value="Genomic_DNA"/>
</dbReference>
<gene>
    <name evidence="2" type="ORF">CCHR01_08942</name>
</gene>
<comment type="caution">
    <text evidence="2">The sequence shown here is derived from an EMBL/GenBank/DDBJ whole genome shotgun (WGS) entry which is preliminary data.</text>
</comment>
<name>A0AAD9EH80_9PEZI</name>
<feature type="compositionally biased region" description="Polar residues" evidence="1">
    <location>
        <begin position="1"/>
        <end position="16"/>
    </location>
</feature>
<dbReference type="Proteomes" id="UP001243330">
    <property type="component" value="Unassembled WGS sequence"/>
</dbReference>
<keyword evidence="3" id="KW-1185">Reference proteome</keyword>
<evidence type="ECO:0000256" key="1">
    <source>
        <dbReference type="SAM" id="MobiDB-lite"/>
    </source>
</evidence>
<dbReference type="AlphaFoldDB" id="A0AAD9EH80"/>
<reference evidence="2" key="1">
    <citation type="submission" date="2023-01" db="EMBL/GenBank/DDBJ databases">
        <title>Colletotrichum chrysophilum M932 genome sequence.</title>
        <authorList>
            <person name="Baroncelli R."/>
        </authorList>
    </citation>
    <scope>NUCLEOTIDE SEQUENCE</scope>
    <source>
        <strain evidence="2">M932</strain>
    </source>
</reference>
<feature type="region of interest" description="Disordered" evidence="1">
    <location>
        <begin position="1"/>
        <end position="50"/>
    </location>
</feature>
<evidence type="ECO:0000313" key="3">
    <source>
        <dbReference type="Proteomes" id="UP001243330"/>
    </source>
</evidence>
<sequence length="110" mass="12031">MTVEVQDNSPAAQQNEVDARNAGVQGENEKKDDITAVLAGPGKPTFQQQREREILQSEERLIDTVSGKMYLRYVQFGNALMTEPLFFASVFQEQVSSCLGGSAGGSRTMT</sequence>
<accession>A0AAD9EH80</accession>
<protein>
    <submittedName>
        <fullName evidence="2">Uncharacterized protein</fullName>
    </submittedName>
</protein>
<evidence type="ECO:0000313" key="2">
    <source>
        <dbReference type="EMBL" id="KAK1848403.1"/>
    </source>
</evidence>